<reference evidence="10" key="1">
    <citation type="submission" date="2022-07" db="EMBL/GenBank/DDBJ databases">
        <title>Phylogenomic reconstructions and comparative analyses of Kickxellomycotina fungi.</title>
        <authorList>
            <person name="Reynolds N.K."/>
            <person name="Stajich J.E."/>
            <person name="Barry K."/>
            <person name="Grigoriev I.V."/>
            <person name="Crous P."/>
            <person name="Smith M.E."/>
        </authorList>
    </citation>
    <scope>NUCLEOTIDE SEQUENCE</scope>
    <source>
        <strain evidence="10">NBRC 32514</strain>
    </source>
</reference>
<dbReference type="EMBL" id="JANBOJ010000165">
    <property type="protein sequence ID" value="KAJ1721526.1"/>
    <property type="molecule type" value="Genomic_DNA"/>
</dbReference>
<feature type="compositionally biased region" description="Gly residues" evidence="6">
    <location>
        <begin position="1"/>
        <end position="16"/>
    </location>
</feature>
<evidence type="ECO:0000256" key="1">
    <source>
        <dbReference type="ARBA" id="ARBA00004123"/>
    </source>
</evidence>
<evidence type="ECO:0000313" key="11">
    <source>
        <dbReference type="Proteomes" id="UP001149813"/>
    </source>
</evidence>
<feature type="compositionally biased region" description="Gly residues" evidence="6">
    <location>
        <begin position="45"/>
        <end position="62"/>
    </location>
</feature>
<evidence type="ECO:0000256" key="6">
    <source>
        <dbReference type="SAM" id="MobiDB-lite"/>
    </source>
</evidence>
<keyword evidence="4" id="KW-0508">mRNA splicing</keyword>
<dbReference type="Pfam" id="PF09088">
    <property type="entry name" value="MIF4G_like"/>
    <property type="match status" value="1"/>
</dbReference>
<dbReference type="GO" id="GO:0006397">
    <property type="term" value="P:mRNA processing"/>
    <property type="evidence" value="ECO:0007669"/>
    <property type="project" value="UniProtKB-KW"/>
</dbReference>
<dbReference type="Pfam" id="PF09090">
    <property type="entry name" value="MIF4G_like_2"/>
    <property type="match status" value="1"/>
</dbReference>
<feature type="domain" description="MIF4G-like type 2" evidence="9">
    <location>
        <begin position="590"/>
        <end position="824"/>
    </location>
</feature>
<dbReference type="GO" id="GO:0005846">
    <property type="term" value="C:nuclear cap binding complex"/>
    <property type="evidence" value="ECO:0007669"/>
    <property type="project" value="InterPro"/>
</dbReference>
<dbReference type="OrthoDB" id="10252707at2759"/>
<dbReference type="InterPro" id="IPR003890">
    <property type="entry name" value="MIF4G-like_typ-3"/>
</dbReference>
<dbReference type="GO" id="GO:0006406">
    <property type="term" value="P:mRNA export from nucleus"/>
    <property type="evidence" value="ECO:0007669"/>
    <property type="project" value="InterPro"/>
</dbReference>
<evidence type="ECO:0000259" key="8">
    <source>
        <dbReference type="Pfam" id="PF09088"/>
    </source>
</evidence>
<comment type="similarity">
    <text evidence="2">Belongs to the NCBP1 family.</text>
</comment>
<evidence type="ECO:0000259" key="9">
    <source>
        <dbReference type="Pfam" id="PF09090"/>
    </source>
</evidence>
<evidence type="ECO:0000256" key="3">
    <source>
        <dbReference type="ARBA" id="ARBA00022664"/>
    </source>
</evidence>
<feature type="compositionally biased region" description="Basic and acidic residues" evidence="6">
    <location>
        <begin position="20"/>
        <end position="39"/>
    </location>
</feature>
<evidence type="ECO:0000313" key="10">
    <source>
        <dbReference type="EMBL" id="KAJ1721526.1"/>
    </source>
</evidence>
<dbReference type="Proteomes" id="UP001149813">
    <property type="component" value="Unassembled WGS sequence"/>
</dbReference>
<dbReference type="InterPro" id="IPR016024">
    <property type="entry name" value="ARM-type_fold"/>
</dbReference>
<dbReference type="GO" id="GO:0008380">
    <property type="term" value="P:RNA splicing"/>
    <property type="evidence" value="ECO:0007669"/>
    <property type="project" value="UniProtKB-KW"/>
</dbReference>
<proteinExistence type="inferred from homology"/>
<keyword evidence="5" id="KW-0539">Nucleus</keyword>
<dbReference type="InterPro" id="IPR015172">
    <property type="entry name" value="MIF4G-like_typ-1"/>
</dbReference>
<dbReference type="InterPro" id="IPR027159">
    <property type="entry name" value="CBP80"/>
</dbReference>
<comment type="subcellular location">
    <subcellularLocation>
        <location evidence="1">Nucleus</location>
    </subcellularLocation>
</comment>
<feature type="region of interest" description="Disordered" evidence="6">
    <location>
        <begin position="1"/>
        <end position="68"/>
    </location>
</feature>
<dbReference type="AlphaFoldDB" id="A0A9W8CRF7"/>
<dbReference type="Pfam" id="PF02854">
    <property type="entry name" value="MIF4G"/>
    <property type="match status" value="1"/>
</dbReference>
<keyword evidence="3" id="KW-0507">mRNA processing</keyword>
<evidence type="ECO:0000256" key="4">
    <source>
        <dbReference type="ARBA" id="ARBA00023187"/>
    </source>
</evidence>
<comment type="caution">
    <text evidence="10">The sequence shown here is derived from an EMBL/GenBank/DDBJ whole genome shotgun (WGS) entry which is preliminary data.</text>
</comment>
<dbReference type="InterPro" id="IPR015174">
    <property type="entry name" value="MIF4G-like_typ-2"/>
</dbReference>
<feature type="domain" description="MIF4G" evidence="7">
    <location>
        <begin position="79"/>
        <end position="259"/>
    </location>
</feature>
<protein>
    <submittedName>
        <fullName evidence="10">Nuclear cap-binding protein subunit 1</fullName>
    </submittedName>
</protein>
<evidence type="ECO:0000256" key="2">
    <source>
        <dbReference type="ARBA" id="ARBA00007413"/>
    </source>
</evidence>
<dbReference type="PANTHER" id="PTHR12412">
    <property type="entry name" value="CAP BINDING PROTEIN"/>
    <property type="match status" value="1"/>
</dbReference>
<name>A0A9W8CRF7_9FUNG</name>
<dbReference type="GO" id="GO:0000339">
    <property type="term" value="F:RNA cap binding"/>
    <property type="evidence" value="ECO:0007669"/>
    <property type="project" value="InterPro"/>
</dbReference>
<dbReference type="Gene3D" id="1.25.40.180">
    <property type="match status" value="3"/>
</dbReference>
<organism evidence="10 11">
    <name type="scientific">Coemansia erecta</name>
    <dbReference type="NCBI Taxonomy" id="147472"/>
    <lineage>
        <taxon>Eukaryota</taxon>
        <taxon>Fungi</taxon>
        <taxon>Fungi incertae sedis</taxon>
        <taxon>Zoopagomycota</taxon>
        <taxon>Kickxellomycotina</taxon>
        <taxon>Kickxellomycetes</taxon>
        <taxon>Kickxellales</taxon>
        <taxon>Kickxellaceae</taxon>
        <taxon>Coemansia</taxon>
    </lineage>
</organism>
<dbReference type="GO" id="GO:0003729">
    <property type="term" value="F:mRNA binding"/>
    <property type="evidence" value="ECO:0007669"/>
    <property type="project" value="TreeGrafter"/>
</dbReference>
<dbReference type="PANTHER" id="PTHR12412:SF2">
    <property type="entry name" value="NUCLEAR CAP-BINDING PROTEIN SUBUNIT 1"/>
    <property type="match status" value="1"/>
</dbReference>
<gene>
    <name evidence="10" type="primary">cbc1</name>
    <name evidence="10" type="ORF">LPJ53_003955</name>
</gene>
<accession>A0A9W8CRF7</accession>
<dbReference type="GO" id="GO:0000184">
    <property type="term" value="P:nuclear-transcribed mRNA catabolic process, nonsense-mediated decay"/>
    <property type="evidence" value="ECO:0007669"/>
    <property type="project" value="TreeGrafter"/>
</dbReference>
<feature type="domain" description="MIF4G-like type 1" evidence="8">
    <location>
        <begin position="363"/>
        <end position="561"/>
    </location>
</feature>
<evidence type="ECO:0000259" key="7">
    <source>
        <dbReference type="Pfam" id="PF02854"/>
    </source>
</evidence>
<keyword evidence="11" id="KW-1185">Reference proteome</keyword>
<dbReference type="GO" id="GO:0005634">
    <property type="term" value="C:nucleus"/>
    <property type="evidence" value="ECO:0007669"/>
    <property type="project" value="UniProtKB-SubCell"/>
</dbReference>
<dbReference type="SUPFAM" id="SSF48371">
    <property type="entry name" value="ARM repeat"/>
    <property type="match status" value="3"/>
</dbReference>
<sequence>MDFGGRLGGSRRGAGGNVDEFGRDRRDRGHGRKPYDRPHGRGRGRGGGMGMGGAAAGAGGRSAPGHVDEAKDISSRLASLIIKVGDANSPALQNNLDALSVVLEKDFAKHETTVLQTFRQCVLELPWKVTVYATLAGLLNAKNKGTGGKVVGLMHAVLARALAQGSWTEAKVVLRFFAVLAATRAVSADALAGLVDQLLQPLGDGTCAGSAAAHGMAFLAMSTLLWAGRVLSAAAPDALARQVAVVQRYVEQRQATHGSGEAAAATSLATVLHDAPPQAPTVLAHLLRVLGAVADDAWRVDALCAPYEHFDAVFAQAAAHELPLLKDAGVEAAAAEWPAVRGEFLRLPAGMGVAEDEAKLTAVRRYVIMDVVGDTLEQLSGNRKDCARYLLQVQGLCSEGVCVALAAQQQQQADGASEDAAEGTLVFEQLLGETLFSQLLQLPGAPRRTMYYAALAVELRKMEPQVMADVFARLADRLVQRAGAMDVEGIERLADWLAVYVSNFGFAWDWAMWADAGEQAQAEAQAEAEAEEGKPRRVFVRETLLKLLRLSYLDRLRATVPAPLHVLLPERAPGHSFKFPVASIDERTREVSVAMGRCLKNRGTAEQALGILEENYSQWTDLDPAQRQALAREMLVQHVLLLGSKTLSHMLSAIEKFAPAIGRFAEDAAGKLAVAREAAAFWARHPQFLVLTVDKLVDYRVIDAATVVDLVFGPEHVGRWSAFHLWEMLRNVVAKLRLRGEHVQARIAQASSAAAASMADADGNEAGAVEALEASRALLAGELADVVVAAVRHFVRLLSSHAGAGDEADRAWLMGRFREFVRTHRSLVVANAARLEELVFNEAASDDTRQVFAGVRGLVL</sequence>
<evidence type="ECO:0000256" key="5">
    <source>
        <dbReference type="ARBA" id="ARBA00023242"/>
    </source>
</evidence>